<dbReference type="HAMAP" id="MF_03050">
    <property type="entry name" value="MOCOS"/>
    <property type="match status" value="1"/>
</dbReference>
<feature type="domain" description="MOSC" evidence="5">
    <location>
        <begin position="646"/>
        <end position="797"/>
    </location>
</feature>
<dbReference type="AlphaFoldDB" id="A0AAN9TGY9"/>
<sequence length="800" mass="89654">MTLNQVNLKNEFFRLQDTCYLDHVGAGLYANSQMEAISADLKSTLYSNPHSSGTSSIYCKDNIEQIRYRILEHFGTTPEDYHLIFTAGATHSLKIVVECFDWGSLHGEEIGHFIYTRDNHTSVLGLREIVDPQKVKIHCLEHEEAFRIFAGNAAPSHEFLDGNSLFVYSAQCNFSGCKYPLMWINKVHDGILNDSIVASARSKWFCLLDAASYVPTSELNLSHHQADFVVLSFYKMFGYPTGLGALLVRKSSSHVLQKRYFGGGTILMTLSDERLHRKRENITEAFEDGTVNYLAILALSHGFDTLQRLGGDMRLISTRVFSLAQYLHEKFLTLHHSNGNPAVKLYRDSDYSDCRTQGGVVNFNLLRDNSQYIGFTEVSHIASLFGIQLRTGCFCNPGACQRHLGLTNEQLKRNFEKGHSCADPIDLIDGFPTGSVRVSFGYSSTEDDANKLFDMVLSCFVSKPAVFKSPVTWAKEARILKAKFEPFCRFHCTTLSQNSADVLKPESISRTLVSKHFLGAKLMRISVFPIKSCAAFDVSERWPITKTGLMYDREWMIISANGVALTQKQAPRMCLIVPRICLARKNLILEFGDSNTSSSASISVNLHKVSNSSSEINRICWSKVCGDRVSIIDWGDDVAEWLQTVLQMPGVRLVKVMKRTSSGTGATLSLTNQAQYLLITETSLQWLWERTTQSAFSSRNNMAQRFRSNFIISGSVEVLEEFTWKQIYIGNLCFEVKGACNRCHMICIDQSSGEKDREPLTALASAQDGKIKFGIYLNLVGIDGPSYVKVGDDIAVVYNS</sequence>
<reference evidence="6 7" key="1">
    <citation type="submission" date="2024-03" db="EMBL/GenBank/DDBJ databases">
        <title>Adaptation during the transition from Ophiocordyceps entomopathogen to insect associate is accompanied by gene loss and intensified selection.</title>
        <authorList>
            <person name="Ward C.M."/>
            <person name="Onetto C.A."/>
            <person name="Borneman A.R."/>
        </authorList>
    </citation>
    <scope>NUCLEOTIDE SEQUENCE [LARGE SCALE GENOMIC DNA]</scope>
    <source>
        <strain evidence="6">AWRI1</strain>
        <tissue evidence="6">Single Adult Female</tissue>
    </source>
</reference>
<dbReference type="GO" id="GO:0006777">
    <property type="term" value="P:Mo-molybdopterin cofactor biosynthetic process"/>
    <property type="evidence" value="ECO:0007669"/>
    <property type="project" value="UniProtKB-UniRule"/>
</dbReference>
<evidence type="ECO:0000313" key="7">
    <source>
        <dbReference type="Proteomes" id="UP001367676"/>
    </source>
</evidence>
<evidence type="ECO:0000313" key="6">
    <source>
        <dbReference type="EMBL" id="KAK7583838.1"/>
    </source>
</evidence>
<dbReference type="InterPro" id="IPR015424">
    <property type="entry name" value="PyrdxlP-dep_Trfase"/>
</dbReference>
<dbReference type="Gene3D" id="3.90.1150.10">
    <property type="entry name" value="Aspartate Aminotransferase, domain 1"/>
    <property type="match status" value="1"/>
</dbReference>
<evidence type="ECO:0000256" key="3">
    <source>
        <dbReference type="ARBA" id="ARBA00023150"/>
    </source>
</evidence>
<dbReference type="Gene3D" id="3.40.640.10">
    <property type="entry name" value="Type I PLP-dependent aspartate aminotransferase-like (Major domain)"/>
    <property type="match status" value="1"/>
</dbReference>
<comment type="similarity">
    <text evidence="4">Belongs to the class-V pyridoxal-phosphate-dependent aminotransferase family. MOCOS subfamily.</text>
</comment>
<dbReference type="InterPro" id="IPR005302">
    <property type="entry name" value="MoCF_Sase_C"/>
</dbReference>
<feature type="active site" evidence="4">
    <location>
        <position position="395"/>
    </location>
</feature>
<dbReference type="GO" id="GO:0030170">
    <property type="term" value="F:pyridoxal phosphate binding"/>
    <property type="evidence" value="ECO:0007669"/>
    <property type="project" value="UniProtKB-UniRule"/>
</dbReference>
<dbReference type="Pfam" id="PF03473">
    <property type="entry name" value="MOSC"/>
    <property type="match status" value="1"/>
</dbReference>
<gene>
    <name evidence="4" type="primary">mal</name>
    <name evidence="6" type="ORF">V9T40_004801</name>
</gene>
<proteinExistence type="inferred from homology"/>
<comment type="function">
    <text evidence="4">Sulfurates the molybdenum cofactor. Sulfation of molybdenum is essential for xanthine dehydrogenase (XDH) and aldehyde oxidase (ADO) enzymes in which molybdenum cofactor is liganded by 1 oxygen and 1 sulfur atom in active form.</text>
</comment>
<dbReference type="Pfam" id="PF03476">
    <property type="entry name" value="MOSC_N"/>
    <property type="match status" value="1"/>
</dbReference>
<keyword evidence="2 4" id="KW-0663">Pyridoxal phosphate</keyword>
<dbReference type="PANTHER" id="PTHR14237:SF80">
    <property type="entry name" value="MOLYBDENUM COFACTOR SULFURASE"/>
    <property type="match status" value="1"/>
</dbReference>
<protein>
    <recommendedName>
        <fullName evidence="4">Molybdenum cofactor sulfurase</fullName>
        <shortName evidence="4">MCS</shortName>
        <shortName evidence="4">MOS</shortName>
        <shortName evidence="4">MoCo sulfurase</shortName>
        <ecNumber evidence="4">2.8.1.9</ecNumber>
    </recommendedName>
    <alternativeName>
        <fullName evidence="4">Molybdenum cofactor sulfurtransferase</fullName>
    </alternativeName>
    <alternativeName>
        <fullName evidence="4">Protein maroon-like</fullName>
        <shortName evidence="4">Ma-l</shortName>
    </alternativeName>
</protein>
<feature type="modified residue" description="N6-(pyridoxal phosphate)lysine" evidence="4">
    <location>
        <position position="235"/>
    </location>
</feature>
<dbReference type="GO" id="GO:0008265">
    <property type="term" value="F:molybdenum cofactor sulfurtransferase activity"/>
    <property type="evidence" value="ECO:0007669"/>
    <property type="project" value="UniProtKB-UniRule"/>
</dbReference>
<evidence type="ECO:0000256" key="1">
    <source>
        <dbReference type="ARBA" id="ARBA00022679"/>
    </source>
</evidence>
<dbReference type="InterPro" id="IPR015421">
    <property type="entry name" value="PyrdxlP-dep_Trfase_major"/>
</dbReference>
<organism evidence="6 7">
    <name type="scientific">Parthenolecanium corni</name>
    <dbReference type="NCBI Taxonomy" id="536013"/>
    <lineage>
        <taxon>Eukaryota</taxon>
        <taxon>Metazoa</taxon>
        <taxon>Ecdysozoa</taxon>
        <taxon>Arthropoda</taxon>
        <taxon>Hexapoda</taxon>
        <taxon>Insecta</taxon>
        <taxon>Pterygota</taxon>
        <taxon>Neoptera</taxon>
        <taxon>Paraneoptera</taxon>
        <taxon>Hemiptera</taxon>
        <taxon>Sternorrhyncha</taxon>
        <taxon>Coccoidea</taxon>
        <taxon>Coccidae</taxon>
        <taxon>Parthenolecanium</taxon>
    </lineage>
</organism>
<dbReference type="InterPro" id="IPR028886">
    <property type="entry name" value="MoCo_sulfurase"/>
</dbReference>
<dbReference type="GO" id="GO:0016829">
    <property type="term" value="F:lyase activity"/>
    <property type="evidence" value="ECO:0007669"/>
    <property type="project" value="UniProtKB-UniRule"/>
</dbReference>
<dbReference type="InterPro" id="IPR005303">
    <property type="entry name" value="MOCOS_middle"/>
</dbReference>
<dbReference type="SUPFAM" id="SSF50800">
    <property type="entry name" value="PK beta-barrel domain-like"/>
    <property type="match status" value="1"/>
</dbReference>
<dbReference type="GO" id="GO:0030151">
    <property type="term" value="F:molybdenum ion binding"/>
    <property type="evidence" value="ECO:0007669"/>
    <property type="project" value="UniProtKB-UniRule"/>
</dbReference>
<keyword evidence="1 4" id="KW-0808">Transferase</keyword>
<accession>A0AAN9TGY9</accession>
<comment type="cofactor">
    <cofactor evidence="4">
        <name>pyridoxal 5'-phosphate</name>
        <dbReference type="ChEBI" id="CHEBI:597326"/>
    </cofactor>
</comment>
<dbReference type="EC" id="2.8.1.9" evidence="4"/>
<dbReference type="SUPFAM" id="SSF141673">
    <property type="entry name" value="MOSC N-terminal domain-like"/>
    <property type="match status" value="1"/>
</dbReference>
<dbReference type="Proteomes" id="UP001367676">
    <property type="component" value="Unassembled WGS sequence"/>
</dbReference>
<dbReference type="InterPro" id="IPR000192">
    <property type="entry name" value="Aminotrans_V_dom"/>
</dbReference>
<evidence type="ECO:0000256" key="2">
    <source>
        <dbReference type="ARBA" id="ARBA00022898"/>
    </source>
</evidence>
<comment type="catalytic activity">
    <reaction evidence="4">
        <text>Mo-molybdopterin + L-cysteine + AH2 = thio-Mo-molybdopterin + L-alanine + A + H2O</text>
        <dbReference type="Rhea" id="RHEA:42636"/>
        <dbReference type="ChEBI" id="CHEBI:13193"/>
        <dbReference type="ChEBI" id="CHEBI:15377"/>
        <dbReference type="ChEBI" id="CHEBI:17499"/>
        <dbReference type="ChEBI" id="CHEBI:35235"/>
        <dbReference type="ChEBI" id="CHEBI:57972"/>
        <dbReference type="ChEBI" id="CHEBI:71302"/>
        <dbReference type="ChEBI" id="CHEBI:82685"/>
        <dbReference type="EC" id="2.8.1.9"/>
    </reaction>
</comment>
<dbReference type="SUPFAM" id="SSF53383">
    <property type="entry name" value="PLP-dependent transferases"/>
    <property type="match status" value="1"/>
</dbReference>
<dbReference type="PANTHER" id="PTHR14237">
    <property type="entry name" value="MOLYBDOPTERIN COFACTOR SULFURASE MOSC"/>
    <property type="match status" value="1"/>
</dbReference>
<dbReference type="EMBL" id="JBBCAQ010000032">
    <property type="protein sequence ID" value="KAK7583838.1"/>
    <property type="molecule type" value="Genomic_DNA"/>
</dbReference>
<comment type="caution">
    <text evidence="6">The sequence shown here is derived from an EMBL/GenBank/DDBJ whole genome shotgun (WGS) entry which is preliminary data.</text>
</comment>
<keyword evidence="7" id="KW-1185">Reference proteome</keyword>
<name>A0AAN9TGY9_9HEMI</name>
<dbReference type="InterPro" id="IPR011037">
    <property type="entry name" value="Pyrv_Knase-like_insert_dom_sf"/>
</dbReference>
<dbReference type="PROSITE" id="PS51340">
    <property type="entry name" value="MOSC"/>
    <property type="match status" value="1"/>
</dbReference>
<keyword evidence="3 4" id="KW-0501">Molybdenum cofactor biosynthesis</keyword>
<evidence type="ECO:0000259" key="5">
    <source>
        <dbReference type="PROSITE" id="PS51340"/>
    </source>
</evidence>
<evidence type="ECO:0000256" key="4">
    <source>
        <dbReference type="HAMAP-Rule" id="MF_03050"/>
    </source>
</evidence>
<dbReference type="InterPro" id="IPR015422">
    <property type="entry name" value="PyrdxlP-dep_Trfase_small"/>
</dbReference>
<dbReference type="Pfam" id="PF00266">
    <property type="entry name" value="Aminotran_5"/>
    <property type="match status" value="1"/>
</dbReference>